<sequence>MGNDQTPRRVAQSHTYAAKQAKAAKYEELSKPLVGAVETACIDPNGENAGPNAAKSSGFGGLGLEGMVETEEEVGVGTTPPGEGKSGVISGDNSWKEGGGFVKSIGGEEGRVEALELS</sequence>
<dbReference type="EMBL" id="KE344659">
    <property type="protein sequence ID" value="EXB74816.1"/>
    <property type="molecule type" value="Genomic_DNA"/>
</dbReference>
<name>W9RF18_9ROSA</name>
<organism evidence="2 3">
    <name type="scientific">Morus notabilis</name>
    <dbReference type="NCBI Taxonomy" id="981085"/>
    <lineage>
        <taxon>Eukaryota</taxon>
        <taxon>Viridiplantae</taxon>
        <taxon>Streptophyta</taxon>
        <taxon>Embryophyta</taxon>
        <taxon>Tracheophyta</taxon>
        <taxon>Spermatophyta</taxon>
        <taxon>Magnoliopsida</taxon>
        <taxon>eudicotyledons</taxon>
        <taxon>Gunneridae</taxon>
        <taxon>Pentapetalae</taxon>
        <taxon>rosids</taxon>
        <taxon>fabids</taxon>
        <taxon>Rosales</taxon>
        <taxon>Moraceae</taxon>
        <taxon>Moreae</taxon>
        <taxon>Morus</taxon>
    </lineage>
</organism>
<protein>
    <submittedName>
        <fullName evidence="2">Uncharacterized protein</fullName>
    </submittedName>
</protein>
<dbReference type="Proteomes" id="UP000030645">
    <property type="component" value="Unassembled WGS sequence"/>
</dbReference>
<feature type="region of interest" description="Disordered" evidence="1">
    <location>
        <begin position="45"/>
        <end position="118"/>
    </location>
</feature>
<reference evidence="3" key="1">
    <citation type="submission" date="2013-01" db="EMBL/GenBank/DDBJ databases">
        <title>Draft Genome Sequence of a Mulberry Tree, Morus notabilis C.K. Schneid.</title>
        <authorList>
            <person name="He N."/>
            <person name="Zhao S."/>
        </authorList>
    </citation>
    <scope>NUCLEOTIDE SEQUENCE</scope>
</reference>
<keyword evidence="3" id="KW-1185">Reference proteome</keyword>
<gene>
    <name evidence="2" type="ORF">L484_023560</name>
</gene>
<accession>W9RF18</accession>
<feature type="compositionally biased region" description="Basic and acidic residues" evidence="1">
    <location>
        <begin position="106"/>
        <end position="118"/>
    </location>
</feature>
<evidence type="ECO:0000256" key="1">
    <source>
        <dbReference type="SAM" id="MobiDB-lite"/>
    </source>
</evidence>
<evidence type="ECO:0000313" key="2">
    <source>
        <dbReference type="EMBL" id="EXB74816.1"/>
    </source>
</evidence>
<proteinExistence type="predicted"/>
<dbReference type="AlphaFoldDB" id="W9RF18"/>
<evidence type="ECO:0000313" key="3">
    <source>
        <dbReference type="Proteomes" id="UP000030645"/>
    </source>
</evidence>